<proteinExistence type="predicted"/>
<dbReference type="EMBL" id="NPEU01000006">
    <property type="protein sequence ID" value="RAI41999.1"/>
    <property type="molecule type" value="Genomic_DNA"/>
</dbReference>
<gene>
    <name evidence="1" type="ORF">CH338_01475</name>
</gene>
<accession>A0A327KT49</accession>
<organism evidence="1 2">
    <name type="scientific">Rhodoplanes elegans</name>
    <dbReference type="NCBI Taxonomy" id="29408"/>
    <lineage>
        <taxon>Bacteria</taxon>
        <taxon>Pseudomonadati</taxon>
        <taxon>Pseudomonadota</taxon>
        <taxon>Alphaproteobacteria</taxon>
        <taxon>Hyphomicrobiales</taxon>
        <taxon>Nitrobacteraceae</taxon>
        <taxon>Rhodoplanes</taxon>
    </lineage>
</organism>
<dbReference type="Proteomes" id="UP000248863">
    <property type="component" value="Unassembled WGS sequence"/>
</dbReference>
<dbReference type="AlphaFoldDB" id="A0A327KT49"/>
<comment type="caution">
    <text evidence="1">The sequence shown here is derived from an EMBL/GenBank/DDBJ whole genome shotgun (WGS) entry which is preliminary data.</text>
</comment>
<sequence>MILTAGSSGSRIDRIDIKAVVTTSAGMIRLFVHDGTNYRLWKEVPVSAVEKSASVPAFGTTIDMSHQPLVLPSGYSLRAATEKAEAFNIIATGGDF</sequence>
<reference evidence="1 2" key="1">
    <citation type="submission" date="2017-07" db="EMBL/GenBank/DDBJ databases">
        <title>Draft Genome Sequences of Select Purple Nonsulfur Bacteria.</title>
        <authorList>
            <person name="Lasarre B."/>
            <person name="Mckinlay J.B."/>
        </authorList>
    </citation>
    <scope>NUCLEOTIDE SEQUENCE [LARGE SCALE GENOMIC DNA]</scope>
    <source>
        <strain evidence="1 2">DSM 11907</strain>
    </source>
</reference>
<name>A0A327KT49_9BRAD</name>
<keyword evidence="2" id="KW-1185">Reference proteome</keyword>
<evidence type="ECO:0000313" key="1">
    <source>
        <dbReference type="EMBL" id="RAI41999.1"/>
    </source>
</evidence>
<evidence type="ECO:0000313" key="2">
    <source>
        <dbReference type="Proteomes" id="UP000248863"/>
    </source>
</evidence>
<protein>
    <submittedName>
        <fullName evidence="1">Uncharacterized protein</fullName>
    </submittedName>
</protein>